<dbReference type="HAMAP" id="MF_01349">
    <property type="entry name" value="PanCY"/>
    <property type="match status" value="1"/>
</dbReference>
<dbReference type="GO" id="GO:0004592">
    <property type="term" value="F:pantoate-beta-alanine ligase activity"/>
    <property type="evidence" value="ECO:0007669"/>
    <property type="project" value="UniProtKB-EC"/>
</dbReference>
<keyword evidence="9 15" id="KW-0418">Kinase</keyword>
<dbReference type="EC" id="2.7.4.25" evidence="15"/>
<dbReference type="CDD" id="cd00560">
    <property type="entry name" value="PanC"/>
    <property type="match status" value="1"/>
</dbReference>
<comment type="similarity">
    <text evidence="2">Belongs to the pantothenate synthetase family.</text>
</comment>
<evidence type="ECO:0000256" key="13">
    <source>
        <dbReference type="ARBA" id="ARBA00048258"/>
    </source>
</evidence>
<comment type="pathway">
    <text evidence="1 15">Cofactor biosynthesis; (R)-pantothenate biosynthesis; (R)-pantothenate from (R)-pantoate and beta-alanine: step 1/1.</text>
</comment>
<dbReference type="Gene3D" id="3.40.50.620">
    <property type="entry name" value="HUPs"/>
    <property type="match status" value="1"/>
</dbReference>
<dbReference type="InterPro" id="IPR011994">
    <property type="entry name" value="Cytidylate_kinase_dom"/>
</dbReference>
<comment type="catalytic activity">
    <reaction evidence="12 15">
        <text>dCMP + ATP = dCDP + ADP</text>
        <dbReference type="Rhea" id="RHEA:25094"/>
        <dbReference type="ChEBI" id="CHEBI:30616"/>
        <dbReference type="ChEBI" id="CHEBI:57566"/>
        <dbReference type="ChEBI" id="CHEBI:58593"/>
        <dbReference type="ChEBI" id="CHEBI:456216"/>
        <dbReference type="EC" id="2.7.4.25"/>
    </reaction>
</comment>
<dbReference type="CDD" id="cd02020">
    <property type="entry name" value="CMPK"/>
    <property type="match status" value="1"/>
</dbReference>
<comment type="catalytic activity">
    <reaction evidence="14 15">
        <text>CMP + ATP = CDP + ADP</text>
        <dbReference type="Rhea" id="RHEA:11600"/>
        <dbReference type="ChEBI" id="CHEBI:30616"/>
        <dbReference type="ChEBI" id="CHEBI:58069"/>
        <dbReference type="ChEBI" id="CHEBI:60377"/>
        <dbReference type="ChEBI" id="CHEBI:456216"/>
        <dbReference type="EC" id="2.7.4.25"/>
    </reaction>
</comment>
<evidence type="ECO:0000313" key="17">
    <source>
        <dbReference type="EMBL" id="MFG3817037.1"/>
    </source>
</evidence>
<keyword evidence="18" id="KW-1185">Reference proteome</keyword>
<sequence>MQVVKTVAALRCAMELFRSSAAGIAIGLAPTMGALHEGHRSLMTRARSQCGRVVVSIFVNPLQFGPQEDLERYPRNLAADLALCEAAGVDLVFVPTPAALGVAADRAELTQVVPPDGLANVLCGRSRPGHFQGVTTIVTKLLNVVQPDLAFFGQKDAQQVAILRRLVADLNLPVELITCPIVRESDGLALSSRNQYLSAPERQQALAIFQSLQGAIAQFQAGERSAAALLEPVRSTLSQAPGLNLDYAELVDPDSLTPLQTLEQAGLLAVAAQVGSARLIDNVILQTRRPIVAIDGPAGAGKSTVTRRVAQQLGLLYLDTGAMYRSVAWLALDRGLDPADRLAMAELSADCTIRFGEPVTPGGEQRVWINGQEVTSLIRTPTVTAQVSVVAAHPEVRRALVAQQRAIGRCGGLVAEGRDIGTHVFPEAEVKIFLTATPRERAKRRLQDWRDRGQTDLPDLDSLEAAITERDDQDSNRAVAPMVKAIDAWELITDGMTIEQVVQAIVARVS</sequence>
<comment type="function">
    <text evidence="15">Catalyzes the transfer of a phosphate group from ATP to either CMP or dCMP to form CDP or dCDP and ADP, respectively.</text>
</comment>
<gene>
    <name evidence="15" type="primary">panC/cmk</name>
    <name evidence="17" type="ORF">VPK24_05265</name>
</gene>
<comment type="similarity">
    <text evidence="15">In the N-terminal section; belongs to the pantothenate synthetase family.</text>
</comment>
<dbReference type="NCBIfam" id="TIGR00017">
    <property type="entry name" value="cmk"/>
    <property type="match status" value="1"/>
</dbReference>
<evidence type="ECO:0000256" key="4">
    <source>
        <dbReference type="ARBA" id="ARBA00022490"/>
    </source>
</evidence>
<name>A0ABW7C8F3_9CYAN</name>
<keyword evidence="5 15" id="KW-0436">Ligase</keyword>
<evidence type="ECO:0000256" key="9">
    <source>
        <dbReference type="ARBA" id="ARBA00022777"/>
    </source>
</evidence>
<reference evidence="18" key="1">
    <citation type="journal article" date="2024" name="Algal Res.">
        <title>Biochemical, toxicological and genomic investigation of a high-biomass producing Limnothrix strain isolated from Italian shallow drinking water reservoir.</title>
        <authorList>
            <person name="Simonazzi M."/>
            <person name="Shishido T.K."/>
            <person name="Delbaje E."/>
            <person name="Wahlsten M."/>
            <person name="Fewer D.P."/>
            <person name="Sivonen K."/>
            <person name="Pezzolesi L."/>
            <person name="Pistocchi R."/>
        </authorList>
    </citation>
    <scope>NUCLEOTIDE SEQUENCE [LARGE SCALE GENOMIC DNA]</scope>
    <source>
        <strain evidence="18">LRLZ20PSL1</strain>
    </source>
</reference>
<evidence type="ECO:0000256" key="1">
    <source>
        <dbReference type="ARBA" id="ARBA00004990"/>
    </source>
</evidence>
<dbReference type="InterPro" id="IPR003721">
    <property type="entry name" value="Pantoate_ligase"/>
</dbReference>
<feature type="binding site" evidence="15">
    <location>
        <begin position="153"/>
        <end position="156"/>
    </location>
    <ligand>
        <name>ATP</name>
        <dbReference type="ChEBI" id="CHEBI:30616"/>
    </ligand>
</feature>
<evidence type="ECO:0000256" key="7">
    <source>
        <dbReference type="ARBA" id="ARBA00022679"/>
    </source>
</evidence>
<dbReference type="RefSeq" id="WP_393011065.1">
    <property type="nucleotide sequence ID" value="NZ_JAZAQF010000028.1"/>
</dbReference>
<dbReference type="InterPro" id="IPR024894">
    <property type="entry name" value="Pantoate_ligase/cytidylate_kin"/>
</dbReference>
<evidence type="ECO:0000256" key="6">
    <source>
        <dbReference type="ARBA" id="ARBA00022655"/>
    </source>
</evidence>
<dbReference type="GO" id="GO:0016301">
    <property type="term" value="F:kinase activity"/>
    <property type="evidence" value="ECO:0007669"/>
    <property type="project" value="UniProtKB-KW"/>
</dbReference>
<keyword evidence="4 15" id="KW-0963">Cytoplasm</keyword>
<feature type="binding site" evidence="15">
    <location>
        <position position="182"/>
    </location>
    <ligand>
        <name>ATP</name>
        <dbReference type="ChEBI" id="CHEBI:30616"/>
    </ligand>
</feature>
<keyword evidence="7 15" id="KW-0808">Transferase</keyword>
<feature type="binding site" evidence="15">
    <location>
        <position position="63"/>
    </location>
    <ligand>
        <name>(R)-pantoate</name>
        <dbReference type="ChEBI" id="CHEBI:15980"/>
    </ligand>
</feature>
<comment type="similarity">
    <text evidence="15">In the C-terminal section; belongs to the cytidylate kinase family. Type 1 subfamily.</text>
</comment>
<dbReference type="PANTHER" id="PTHR21299">
    <property type="entry name" value="CYTIDYLATE KINASE/PANTOATE-BETA-ALANINE LIGASE"/>
    <property type="match status" value="1"/>
</dbReference>
<accession>A0ABW7C8F3</accession>
<comment type="similarity">
    <text evidence="3">Belongs to the cytidylate kinase family. Type 1 subfamily.</text>
</comment>
<dbReference type="InterPro" id="IPR014729">
    <property type="entry name" value="Rossmann-like_a/b/a_fold"/>
</dbReference>
<feature type="region of interest" description="Pantoate--beta-alanine ligase" evidence="15">
    <location>
        <begin position="1"/>
        <end position="283"/>
    </location>
</feature>
<dbReference type="Pfam" id="PF02569">
    <property type="entry name" value="Pantoate_ligase"/>
    <property type="match status" value="1"/>
</dbReference>
<feature type="binding site" evidence="15">
    <location>
        <position position="63"/>
    </location>
    <ligand>
        <name>beta-alanine</name>
        <dbReference type="ChEBI" id="CHEBI:57966"/>
    </ligand>
</feature>
<dbReference type="Pfam" id="PF02224">
    <property type="entry name" value="Cytidylate_kin"/>
    <property type="match status" value="1"/>
</dbReference>
<evidence type="ECO:0000256" key="3">
    <source>
        <dbReference type="ARBA" id="ARBA00009427"/>
    </source>
</evidence>
<comment type="subcellular location">
    <subcellularLocation>
        <location evidence="15">Cytoplasm</location>
    </subcellularLocation>
</comment>
<dbReference type="InterPro" id="IPR027417">
    <property type="entry name" value="P-loop_NTPase"/>
</dbReference>
<proteinExistence type="inferred from homology"/>
<evidence type="ECO:0000256" key="15">
    <source>
        <dbReference type="HAMAP-Rule" id="MF_01349"/>
    </source>
</evidence>
<dbReference type="EC" id="6.3.2.1" evidence="15"/>
<evidence type="ECO:0000313" key="18">
    <source>
        <dbReference type="Proteomes" id="UP001604335"/>
    </source>
</evidence>
<dbReference type="Proteomes" id="UP001604335">
    <property type="component" value="Unassembled WGS sequence"/>
</dbReference>
<feature type="binding site" evidence="15">
    <location>
        <begin position="190"/>
        <end position="193"/>
    </location>
    <ligand>
        <name>ATP</name>
        <dbReference type="ChEBI" id="CHEBI:30616"/>
    </ligand>
</feature>
<dbReference type="Gene3D" id="3.40.50.300">
    <property type="entry name" value="P-loop containing nucleotide triphosphate hydrolases"/>
    <property type="match status" value="1"/>
</dbReference>
<organism evidence="17 18">
    <name type="scientific">Limnothrix redekei LRLZ20PSL1</name>
    <dbReference type="NCBI Taxonomy" id="3112953"/>
    <lineage>
        <taxon>Bacteria</taxon>
        <taxon>Bacillati</taxon>
        <taxon>Cyanobacteriota</taxon>
        <taxon>Cyanophyceae</taxon>
        <taxon>Pseudanabaenales</taxon>
        <taxon>Pseudanabaenaceae</taxon>
        <taxon>Limnothrix</taxon>
    </lineage>
</organism>
<dbReference type="SUPFAM" id="SSF52374">
    <property type="entry name" value="Nucleotidylyl transferase"/>
    <property type="match status" value="1"/>
</dbReference>
<keyword evidence="11 15" id="KW-0511">Multifunctional enzyme</keyword>
<evidence type="ECO:0000256" key="8">
    <source>
        <dbReference type="ARBA" id="ARBA00022741"/>
    </source>
</evidence>
<feature type="domain" description="Cytidylate kinase" evidence="16">
    <location>
        <begin position="292"/>
        <end position="509"/>
    </location>
</feature>
<dbReference type="Gene3D" id="3.30.1300.10">
    <property type="entry name" value="Pantoate-beta-alanine ligase, C-terminal domain"/>
    <property type="match status" value="1"/>
</dbReference>
<evidence type="ECO:0000256" key="11">
    <source>
        <dbReference type="ARBA" id="ARBA00023268"/>
    </source>
</evidence>
<comment type="function">
    <text evidence="15">Catalyzes the condensation of pantoate with beta-alanine in an ATP-dependent reaction via a pantoyl-adenylate intermediate.</text>
</comment>
<dbReference type="SUPFAM" id="SSF52540">
    <property type="entry name" value="P-loop containing nucleoside triphosphate hydrolases"/>
    <property type="match status" value="1"/>
</dbReference>
<feature type="active site" description="Proton donor" evidence="15">
    <location>
        <position position="39"/>
    </location>
</feature>
<feature type="region of interest" description="Cytidylate kinase" evidence="15">
    <location>
        <begin position="284"/>
        <end position="510"/>
    </location>
</feature>
<dbReference type="HAMAP" id="MF_00238">
    <property type="entry name" value="Cytidyl_kinase_type1"/>
    <property type="match status" value="1"/>
</dbReference>
<dbReference type="PANTHER" id="PTHR21299:SF2">
    <property type="entry name" value="CYTIDYLATE KINASE"/>
    <property type="match status" value="1"/>
</dbReference>
<dbReference type="EMBL" id="JAZAQF010000028">
    <property type="protein sequence ID" value="MFG3817037.1"/>
    <property type="molecule type" value="Genomic_DNA"/>
</dbReference>
<keyword evidence="6 15" id="KW-0566">Pantothenate biosynthesis</keyword>
<feature type="binding site" evidence="15">
    <location>
        <begin position="32"/>
        <end position="39"/>
    </location>
    <ligand>
        <name>ATP</name>
        <dbReference type="ChEBI" id="CHEBI:30616"/>
    </ligand>
</feature>
<evidence type="ECO:0000256" key="14">
    <source>
        <dbReference type="ARBA" id="ARBA00048478"/>
    </source>
</evidence>
<dbReference type="HAMAP" id="MF_00158">
    <property type="entry name" value="PanC"/>
    <property type="match status" value="1"/>
</dbReference>
<feature type="binding site" evidence="15">
    <location>
        <position position="159"/>
    </location>
    <ligand>
        <name>(R)-pantoate</name>
        <dbReference type="ChEBI" id="CHEBI:15980"/>
    </ligand>
</feature>
<keyword evidence="10 15" id="KW-0067">ATP-binding</keyword>
<keyword evidence="8 15" id="KW-0547">Nucleotide-binding</keyword>
<protein>
    <recommendedName>
        <fullName evidence="15">Bifunctional pantoate ligase/cytidylate kinase</fullName>
    </recommendedName>
    <domain>
        <recommendedName>
            <fullName evidence="15">Pantothenate synthetase</fullName>
            <shortName evidence="15">PS</shortName>
            <ecNumber evidence="15">6.3.2.1</ecNumber>
        </recommendedName>
        <alternativeName>
            <fullName evidence="15">Pantoate--beta-alanine ligase</fullName>
        </alternativeName>
        <alternativeName>
            <fullName evidence="15">Pantoate-activating enzyme</fullName>
        </alternativeName>
    </domain>
    <domain>
        <recommendedName>
            <fullName evidence="15">Cytidylate kinase</fullName>
            <shortName evidence="15">CK</shortName>
            <ecNumber evidence="15">2.7.4.25</ecNumber>
        </recommendedName>
        <alternativeName>
            <fullName evidence="15">Cytidine monophosphate kinase</fullName>
            <shortName evidence="15">CMP kinase</shortName>
        </alternativeName>
    </domain>
</protein>
<evidence type="ECO:0000259" key="16">
    <source>
        <dbReference type="Pfam" id="PF02224"/>
    </source>
</evidence>
<evidence type="ECO:0000256" key="10">
    <source>
        <dbReference type="ARBA" id="ARBA00022840"/>
    </source>
</evidence>
<evidence type="ECO:0000256" key="2">
    <source>
        <dbReference type="ARBA" id="ARBA00009256"/>
    </source>
</evidence>
<comment type="caution">
    <text evidence="17">The sequence shown here is derived from an EMBL/GenBank/DDBJ whole genome shotgun (WGS) entry which is preliminary data.</text>
</comment>
<evidence type="ECO:0000256" key="5">
    <source>
        <dbReference type="ARBA" id="ARBA00022598"/>
    </source>
</evidence>
<dbReference type="NCBIfam" id="TIGR00018">
    <property type="entry name" value="panC"/>
    <property type="match status" value="1"/>
</dbReference>
<comment type="catalytic activity">
    <reaction evidence="13 15">
        <text>(R)-pantoate + beta-alanine + ATP = (R)-pantothenate + AMP + diphosphate + H(+)</text>
        <dbReference type="Rhea" id="RHEA:10912"/>
        <dbReference type="ChEBI" id="CHEBI:15378"/>
        <dbReference type="ChEBI" id="CHEBI:15980"/>
        <dbReference type="ChEBI" id="CHEBI:29032"/>
        <dbReference type="ChEBI" id="CHEBI:30616"/>
        <dbReference type="ChEBI" id="CHEBI:33019"/>
        <dbReference type="ChEBI" id="CHEBI:57966"/>
        <dbReference type="ChEBI" id="CHEBI:456215"/>
        <dbReference type="EC" id="6.3.2.1"/>
    </reaction>
</comment>
<dbReference type="NCBIfam" id="NF010004">
    <property type="entry name" value="PRK13477.1"/>
    <property type="match status" value="1"/>
</dbReference>
<dbReference type="InterPro" id="IPR003136">
    <property type="entry name" value="Cytidylate_kin"/>
</dbReference>
<evidence type="ECO:0000256" key="12">
    <source>
        <dbReference type="ARBA" id="ARBA00047615"/>
    </source>
</evidence>
<dbReference type="InterPro" id="IPR042176">
    <property type="entry name" value="Pantoate_ligase_C"/>
</dbReference>